<dbReference type="EMBL" id="CM055093">
    <property type="protein sequence ID" value="KAJ7565039.1"/>
    <property type="molecule type" value="Genomic_DNA"/>
</dbReference>
<gene>
    <name evidence="1" type="ORF">O6H91_02G045300</name>
</gene>
<organism evidence="1 2">
    <name type="scientific">Diphasiastrum complanatum</name>
    <name type="common">Issler's clubmoss</name>
    <name type="synonym">Lycopodium complanatum</name>
    <dbReference type="NCBI Taxonomy" id="34168"/>
    <lineage>
        <taxon>Eukaryota</taxon>
        <taxon>Viridiplantae</taxon>
        <taxon>Streptophyta</taxon>
        <taxon>Embryophyta</taxon>
        <taxon>Tracheophyta</taxon>
        <taxon>Lycopodiopsida</taxon>
        <taxon>Lycopodiales</taxon>
        <taxon>Lycopodiaceae</taxon>
        <taxon>Lycopodioideae</taxon>
        <taxon>Diphasiastrum</taxon>
    </lineage>
</organism>
<name>A0ACC2EEV2_DIPCM</name>
<keyword evidence="2" id="KW-1185">Reference proteome</keyword>
<evidence type="ECO:0000313" key="1">
    <source>
        <dbReference type="EMBL" id="KAJ7565039.1"/>
    </source>
</evidence>
<protein>
    <submittedName>
        <fullName evidence="1">Uncharacterized protein</fullName>
    </submittedName>
</protein>
<evidence type="ECO:0000313" key="2">
    <source>
        <dbReference type="Proteomes" id="UP001162992"/>
    </source>
</evidence>
<accession>A0ACC2EEV2</accession>
<dbReference type="Proteomes" id="UP001162992">
    <property type="component" value="Chromosome 2"/>
</dbReference>
<sequence>MAEWESSKKSAAAVARGRRNAGERFLKCCGLTTALLLMLAIALLIIALTVFNPKTPHLSILSLHIHTFSATSPPPSYTPTVKLALNLRISIHNPNYAALHYSSDSATSIFYHGQLAGQAPIAAGAIPARQTRYLTSIVNFRGDKIVTNPNLLPDFNSGEFPISTQTAISGKVSVLKVLKRHTVAASACNVSLSVRSQSLEYFICNYPTRL</sequence>
<reference evidence="2" key="1">
    <citation type="journal article" date="2024" name="Proc. Natl. Acad. Sci. U.S.A.">
        <title>Extraordinary preservation of gene collinearity over three hundred million years revealed in homosporous lycophytes.</title>
        <authorList>
            <person name="Li C."/>
            <person name="Wickell D."/>
            <person name="Kuo L.Y."/>
            <person name="Chen X."/>
            <person name="Nie B."/>
            <person name="Liao X."/>
            <person name="Peng D."/>
            <person name="Ji J."/>
            <person name="Jenkins J."/>
            <person name="Williams M."/>
            <person name="Shu S."/>
            <person name="Plott C."/>
            <person name="Barry K."/>
            <person name="Rajasekar S."/>
            <person name="Grimwood J."/>
            <person name="Han X."/>
            <person name="Sun S."/>
            <person name="Hou Z."/>
            <person name="He W."/>
            <person name="Dai G."/>
            <person name="Sun C."/>
            <person name="Schmutz J."/>
            <person name="Leebens-Mack J.H."/>
            <person name="Li F.W."/>
            <person name="Wang L."/>
        </authorList>
    </citation>
    <scope>NUCLEOTIDE SEQUENCE [LARGE SCALE GENOMIC DNA]</scope>
    <source>
        <strain evidence="2">cv. PW_Plant_1</strain>
    </source>
</reference>
<proteinExistence type="predicted"/>
<comment type="caution">
    <text evidence="1">The sequence shown here is derived from an EMBL/GenBank/DDBJ whole genome shotgun (WGS) entry which is preliminary data.</text>
</comment>